<dbReference type="Gene3D" id="3.40.50.1000">
    <property type="entry name" value="HAD superfamily/HAD-like"/>
    <property type="match status" value="1"/>
</dbReference>
<keyword evidence="3" id="KW-0460">Magnesium</keyword>
<keyword evidence="2 4" id="KW-0378">Hydrolase</keyword>
<dbReference type="CDD" id="cd02612">
    <property type="entry name" value="HAD_PGPPase"/>
    <property type="match status" value="1"/>
</dbReference>
<dbReference type="GO" id="GO:0046872">
    <property type="term" value="F:metal ion binding"/>
    <property type="evidence" value="ECO:0007669"/>
    <property type="project" value="UniProtKB-KW"/>
</dbReference>
<keyword evidence="5" id="KW-1185">Reference proteome</keyword>
<reference evidence="5" key="1">
    <citation type="submission" date="2017-02" db="EMBL/GenBank/DDBJ databases">
        <authorList>
            <person name="Mornico D."/>
        </authorList>
    </citation>
    <scope>NUCLEOTIDE SEQUENCE [LARGE SCALE GENOMIC DNA]</scope>
</reference>
<dbReference type="AlphaFoldDB" id="A0A1R4EG44"/>
<dbReference type="InterPro" id="IPR036412">
    <property type="entry name" value="HAD-like_sf"/>
</dbReference>
<dbReference type="GO" id="GO:0016787">
    <property type="term" value="F:hydrolase activity"/>
    <property type="evidence" value="ECO:0007669"/>
    <property type="project" value="UniProtKB-KW"/>
</dbReference>
<dbReference type="InterPro" id="IPR006385">
    <property type="entry name" value="HAD_hydro_SerB1"/>
</dbReference>
<dbReference type="EMBL" id="FUGD01000087">
    <property type="protein sequence ID" value="SJM37475.1"/>
    <property type="molecule type" value="Genomic_DNA"/>
</dbReference>
<evidence type="ECO:0000256" key="2">
    <source>
        <dbReference type="ARBA" id="ARBA00022801"/>
    </source>
</evidence>
<proteinExistence type="predicted"/>
<dbReference type="RefSeq" id="WP_077448871.1">
    <property type="nucleotide sequence ID" value="NZ_FUGD01000087.1"/>
</dbReference>
<dbReference type="Pfam" id="PF12710">
    <property type="entry name" value="HAD"/>
    <property type="match status" value="1"/>
</dbReference>
<evidence type="ECO:0000313" key="5">
    <source>
        <dbReference type="Proteomes" id="UP000188169"/>
    </source>
</evidence>
<dbReference type="PANTHER" id="PTHR43344:SF13">
    <property type="entry name" value="PHOSPHATASE RV3661-RELATED"/>
    <property type="match status" value="1"/>
</dbReference>
<protein>
    <submittedName>
        <fullName evidence="4">Haloacid dehalogenase-like hydrolase</fullName>
    </submittedName>
</protein>
<dbReference type="InterPro" id="IPR050582">
    <property type="entry name" value="HAD-like_SerB"/>
</dbReference>
<dbReference type="NCBIfam" id="TIGR01490">
    <property type="entry name" value="HAD-SF-IB-hyp1"/>
    <property type="match status" value="1"/>
</dbReference>
<dbReference type="InterPro" id="IPR023214">
    <property type="entry name" value="HAD_sf"/>
</dbReference>
<sequence length="243" mass="27626">MQNQAANSSLDNLAKSENNSKELALFDLDHTLLDVDSDYLWGEYIVKNGLVDEAQYRTANQRFYEEYIAGTLDATEYNEFVADFLTTLPLPRLFEIREDYIKTEIEPHIRPKAISAIQHHIEAGHDVVIISATNDFVVSAIAQRFGIDAANVLATPLEVKDERYTGKLTDKPNFKEGKIYHLNKWLEAKKEQGVTYSKTYGYSDSKNDLPLLEWADVPVAVTPDDVLHAHALAHRWAVEDWSI</sequence>
<dbReference type="Gene3D" id="1.20.1440.100">
    <property type="entry name" value="SG protein - dephosphorylation function"/>
    <property type="match status" value="1"/>
</dbReference>
<dbReference type="PANTHER" id="PTHR43344">
    <property type="entry name" value="PHOSPHOSERINE PHOSPHATASE"/>
    <property type="match status" value="1"/>
</dbReference>
<dbReference type="STRING" id="1945520.A1019T_01447"/>
<name>A0A1R4EG44_9GAMM</name>
<accession>A0A1R4EG44</accession>
<evidence type="ECO:0000313" key="4">
    <source>
        <dbReference type="EMBL" id="SJM37475.1"/>
    </source>
</evidence>
<evidence type="ECO:0000256" key="3">
    <source>
        <dbReference type="ARBA" id="ARBA00022842"/>
    </source>
</evidence>
<organism evidence="4 5">
    <name type="scientific">Psychrobacter pasteurii</name>
    <dbReference type="NCBI Taxonomy" id="1945520"/>
    <lineage>
        <taxon>Bacteria</taxon>
        <taxon>Pseudomonadati</taxon>
        <taxon>Pseudomonadota</taxon>
        <taxon>Gammaproteobacteria</taxon>
        <taxon>Moraxellales</taxon>
        <taxon>Moraxellaceae</taxon>
        <taxon>Psychrobacter</taxon>
    </lineage>
</organism>
<evidence type="ECO:0000256" key="1">
    <source>
        <dbReference type="ARBA" id="ARBA00022723"/>
    </source>
</evidence>
<dbReference type="NCBIfam" id="TIGR01488">
    <property type="entry name" value="HAD-SF-IB"/>
    <property type="match status" value="1"/>
</dbReference>
<keyword evidence="1" id="KW-0479">Metal-binding</keyword>
<dbReference type="OrthoDB" id="9784466at2"/>
<gene>
    <name evidence="4" type="ORF">A1019T_01447</name>
</gene>
<dbReference type="SUPFAM" id="SSF56784">
    <property type="entry name" value="HAD-like"/>
    <property type="match status" value="1"/>
</dbReference>
<dbReference type="Proteomes" id="UP000188169">
    <property type="component" value="Unassembled WGS sequence"/>
</dbReference>